<proteinExistence type="predicted"/>
<feature type="compositionally biased region" description="Low complexity" evidence="1">
    <location>
        <begin position="1406"/>
        <end position="1495"/>
    </location>
</feature>
<feature type="compositionally biased region" description="Basic and acidic residues" evidence="1">
    <location>
        <begin position="127"/>
        <end position="136"/>
    </location>
</feature>
<evidence type="ECO:0000313" key="3">
    <source>
        <dbReference type="EMBL" id="NBJ94449.1"/>
    </source>
</evidence>
<feature type="compositionally biased region" description="Basic and acidic residues" evidence="1">
    <location>
        <begin position="203"/>
        <end position="217"/>
    </location>
</feature>
<protein>
    <submittedName>
        <fullName evidence="3">Uncharacterized protein</fullName>
    </submittedName>
</protein>
<dbReference type="OrthoDB" id="9816455at2"/>
<feature type="compositionally biased region" description="Low complexity" evidence="1">
    <location>
        <begin position="1349"/>
        <end position="1388"/>
    </location>
</feature>
<feature type="region of interest" description="Disordered" evidence="1">
    <location>
        <begin position="127"/>
        <end position="345"/>
    </location>
</feature>
<evidence type="ECO:0000313" key="4">
    <source>
        <dbReference type="Proteomes" id="UP001154420"/>
    </source>
</evidence>
<dbReference type="PANTHER" id="PTHR12460">
    <property type="entry name" value="CYCLIN-DEPENDENT KINASE INHIBITOR-RELATED PROTEIN"/>
    <property type="match status" value="1"/>
</dbReference>
<gene>
    <name evidence="3" type="ORF">D5281_18135</name>
</gene>
<dbReference type="Proteomes" id="UP001154420">
    <property type="component" value="Unassembled WGS sequence"/>
</dbReference>
<dbReference type="SMART" id="SM00710">
    <property type="entry name" value="PbH1"/>
    <property type="match status" value="13"/>
</dbReference>
<dbReference type="SUPFAM" id="SSF51126">
    <property type="entry name" value="Pectin lyase-like"/>
    <property type="match status" value="1"/>
</dbReference>
<dbReference type="RefSeq" id="WP_160561478.1">
    <property type="nucleotide sequence ID" value="NZ_QZDT01000039.1"/>
</dbReference>
<reference evidence="3" key="1">
    <citation type="submission" date="2018-09" db="EMBL/GenBank/DDBJ databases">
        <title>Murine metabolic-syndrome-specific gut microbial biobank.</title>
        <authorList>
            <person name="Liu C."/>
        </authorList>
    </citation>
    <scope>NUCLEOTIDE SEQUENCE</scope>
    <source>
        <strain evidence="3">D42-62</strain>
    </source>
</reference>
<dbReference type="InterPro" id="IPR006626">
    <property type="entry name" value="PbH1"/>
</dbReference>
<dbReference type="GO" id="GO:0000993">
    <property type="term" value="F:RNA polymerase II complex binding"/>
    <property type="evidence" value="ECO:0007669"/>
    <property type="project" value="TreeGrafter"/>
</dbReference>
<feature type="compositionally biased region" description="Low complexity" evidence="1">
    <location>
        <begin position="137"/>
        <end position="176"/>
    </location>
</feature>
<feature type="compositionally biased region" description="Low complexity" evidence="1">
    <location>
        <begin position="1502"/>
        <end position="1618"/>
    </location>
</feature>
<dbReference type="Gene3D" id="2.60.40.3050">
    <property type="match status" value="1"/>
</dbReference>
<evidence type="ECO:0000256" key="2">
    <source>
        <dbReference type="SAM" id="SignalP"/>
    </source>
</evidence>
<organism evidence="3 4">
    <name type="scientific">Parablautia muri</name>
    <dbReference type="NCBI Taxonomy" id="2320879"/>
    <lineage>
        <taxon>Bacteria</taxon>
        <taxon>Bacillati</taxon>
        <taxon>Bacillota</taxon>
        <taxon>Clostridia</taxon>
        <taxon>Lachnospirales</taxon>
        <taxon>Lachnospiraceae</taxon>
        <taxon>Parablautia</taxon>
    </lineage>
</organism>
<feature type="compositionally biased region" description="Low complexity" evidence="1">
    <location>
        <begin position="303"/>
        <end position="316"/>
    </location>
</feature>
<dbReference type="GO" id="GO:0031124">
    <property type="term" value="P:mRNA 3'-end processing"/>
    <property type="evidence" value="ECO:0007669"/>
    <property type="project" value="TreeGrafter"/>
</dbReference>
<name>A0A9X5GTQ9_9FIRM</name>
<feature type="compositionally biased region" description="Acidic residues" evidence="1">
    <location>
        <begin position="218"/>
        <end position="248"/>
    </location>
</feature>
<feature type="compositionally biased region" description="Acidic residues" evidence="1">
    <location>
        <begin position="257"/>
        <end position="274"/>
    </location>
</feature>
<comment type="caution">
    <text evidence="3">The sequence shown here is derived from an EMBL/GenBank/DDBJ whole genome shotgun (WGS) entry which is preliminary data.</text>
</comment>
<evidence type="ECO:0000256" key="1">
    <source>
        <dbReference type="SAM" id="MobiDB-lite"/>
    </source>
</evidence>
<dbReference type="InterPro" id="IPR038174">
    <property type="entry name" value="Strep_pil_link_sf"/>
</dbReference>
<keyword evidence="2" id="KW-0732">Signal</keyword>
<dbReference type="PANTHER" id="PTHR12460:SF0">
    <property type="entry name" value="CID DOMAIN-CONTAINING PROTEIN-RELATED"/>
    <property type="match status" value="1"/>
</dbReference>
<feature type="region of interest" description="Disordered" evidence="1">
    <location>
        <begin position="1349"/>
        <end position="1635"/>
    </location>
</feature>
<accession>A0A9X5GTQ9</accession>
<dbReference type="EMBL" id="QZDT01000039">
    <property type="protein sequence ID" value="NBJ94449.1"/>
    <property type="molecule type" value="Genomic_DNA"/>
</dbReference>
<keyword evidence="4" id="KW-1185">Reference proteome</keyword>
<feature type="signal peptide" evidence="2">
    <location>
        <begin position="1"/>
        <end position="33"/>
    </location>
</feature>
<feature type="chain" id="PRO_5040982655" evidence="2">
    <location>
        <begin position="34"/>
        <end position="1753"/>
    </location>
</feature>
<dbReference type="InterPro" id="IPR011050">
    <property type="entry name" value="Pectin_lyase_fold/virulence"/>
</dbReference>
<sequence length="1753" mass="182903">MKWVCKKNFKRCLSIALVLALVSPVNVTKGVFAANTPETADEEQVQVDETKHVHTFACYEGYTLDCTDEDENHVHGLECYTYPEGAELICSLEEGTEHIHNEDGFYCEETMAKILICQKEEHVHSEECYNEEEKPEVSATPTPSESESPSLSPTPIMSPEAETTPSEEPTQSPSASPDEEIEAPENTPEPVPENTPGAIPEETPDKTPEEMPDKTPEEIPEATSEPDEEPDTDTDTDTDTEDTSESDLPDSQKPDAGEDDTQTNENNDQEETVEISEHASLNANIPLSENPGKEADSEEENASSDSSDTTDGTTDQIGDDQNSDVNTDTLDGNGDEDLSDSEEKQEPICGMEEHVHTDDCYMVIYACRKAEAETAYEYAWNWADEKAQELESVPGDAADLYTMEYDSSKEWAMTLVESKQRMTVSLLEEDYLPTQIEAVRLEIVEDEDGEEVHETKEIMNVTWEIESGEFNAGATEGNIVILRAVQDVTADEADGPTTMSLTEDAEEAEDVEKIDFEMLPDIRMEVLLTSRNGWVKDAEGLKAAIANKQSPIILGGSFEVNEGFSIDYDLEFHLNKYTLTYNGTGTLFTVSGSGTLTIKDEVVDTASDSAGDTTAFIAPQFGGGAGLWGNRAVILGKPVSLFSANNEIRSSGTEGKITGTSTLESPIKVNGGILNVDGGTISFPHSEHGIYADGGTINIKGGRITGNGGNNKENGGGIYCKNAGLNIIDGSIDHNKAKTRGGGVYVERGSLKIEGGAIEDNEVETNGGGIFTDYTSVNIMGGTICNNKAKNGGGVYARYNDIHISGKAAIERNNVTELGGGAYLTAIECNLEGGSISYNKANENGGGIYISSTSSKLFVKGGNISRNTTSGDGGGVYLEAVSASYIQGGTIEENTADENGGGIYFADNTDNGSLEVSGGYIRGNKALSISKKGISEDGGGVNCGGGGIFAGGKLIISGGRITGNTAEYSGGGIEVCGANGATGYSGTLIMTGGEITNNTAEQHEGGGIRIDSVRENIITGGAIKGNETHTTQDWGGGGIFINSFAKLTVENAMVTKNSAYGYGGGVGGCTTSDISILTLKGPAIYDNTANGSSHPSNPNKQDNIPSEYVSVFTQYSDYFGRHNSIVFGVMLGGGSANWSGNADGNKVAQVGRDSYAAASELMGLKANPSAQDKAAAYAKKAVEISGNTSTTNGGGIMSNGSLIMGEGGDSSEWSLAAEKLYEDEDGKSLALKGGEFEFYLLHENPVKDGKVTIDETKLAAPVAKNDENGHILFKPEDKGIGTHTYYIVEKSSEQSEITYDNHVYEISVELKQTTVAAPGQSISVLTPEIKGIKIIYPVKDAGNVTGNTVTFTNTKKPTPTSTPSVSPSESPTNTPSASPSESPTNTPARTPGRPQSTPDETPAGIPTPSATSRVTPSATPTATSGVTPSATPTATSSASPSATPTATSSASPLATPTTTSGVTPSATPTATSGVTPSATPTATSSASPSATPTPTDQNRIIPSATPTASASASPSASATATPTASASASPSASATATPTASASASPSASATATPTASASASPSASATATPIASASASPSASATATPTASASASPSASATATPTASVSASPSASPTATARPDPRIPDSPDIITIDDDGVPRTYVRVWDSEDENWTYIPEDDVPRALPDPNDSDSPDKITIIGDEGVPKTYIKVADPDGEEEDFVYILDDGVPLGAPETADTSTILLWGGLCLTSVQGIVALWPRKKRKHEEDDE</sequence>